<dbReference type="SMART" id="SM00382">
    <property type="entry name" value="AAA"/>
    <property type="match status" value="1"/>
</dbReference>
<evidence type="ECO:0000313" key="9">
    <source>
        <dbReference type="EMBL" id="MDM8195732.1"/>
    </source>
</evidence>
<dbReference type="InterPro" id="IPR018449">
    <property type="entry name" value="NIL_domain"/>
</dbReference>
<comment type="caution">
    <text evidence="9">The sequence shown here is derived from an EMBL/GenBank/DDBJ whole genome shotgun (WGS) entry which is preliminary data.</text>
</comment>
<evidence type="ECO:0000256" key="4">
    <source>
        <dbReference type="ARBA" id="ARBA00022840"/>
    </source>
</evidence>
<evidence type="ECO:0000256" key="2">
    <source>
        <dbReference type="ARBA" id="ARBA00022475"/>
    </source>
</evidence>
<keyword evidence="5" id="KW-1278">Translocase</keyword>
<evidence type="ECO:0000256" key="1">
    <source>
        <dbReference type="ARBA" id="ARBA00022448"/>
    </source>
</evidence>
<dbReference type="PANTHER" id="PTHR43166">
    <property type="entry name" value="AMINO ACID IMPORT ATP-BINDING PROTEIN"/>
    <property type="match status" value="1"/>
</dbReference>
<keyword evidence="4 9" id="KW-0067">ATP-binding</keyword>
<proteinExistence type="predicted"/>
<evidence type="ECO:0000256" key="6">
    <source>
        <dbReference type="ARBA" id="ARBA00022970"/>
    </source>
</evidence>
<dbReference type="PROSITE" id="PS50893">
    <property type="entry name" value="ABC_TRANSPORTER_2"/>
    <property type="match status" value="1"/>
</dbReference>
<dbReference type="GO" id="GO:0005524">
    <property type="term" value="F:ATP binding"/>
    <property type="evidence" value="ECO:0007669"/>
    <property type="project" value="UniProtKB-KW"/>
</dbReference>
<dbReference type="InterPro" id="IPR003593">
    <property type="entry name" value="AAA+_ATPase"/>
</dbReference>
<keyword evidence="2" id="KW-1003">Cell membrane</keyword>
<dbReference type="Gene3D" id="3.40.50.300">
    <property type="entry name" value="P-loop containing nucleotide triphosphate hydrolases"/>
    <property type="match status" value="1"/>
</dbReference>
<keyword evidence="7" id="KW-0472">Membrane</keyword>
<dbReference type="Gene3D" id="3.30.70.260">
    <property type="match status" value="1"/>
</dbReference>
<dbReference type="Pfam" id="PF00005">
    <property type="entry name" value="ABC_tran"/>
    <property type="match status" value="1"/>
</dbReference>
<feature type="domain" description="ABC transporter" evidence="8">
    <location>
        <begin position="2"/>
        <end position="241"/>
    </location>
</feature>
<dbReference type="CDD" id="cd03258">
    <property type="entry name" value="ABC_MetN_methionine_transporter"/>
    <property type="match status" value="1"/>
</dbReference>
<dbReference type="InterPro" id="IPR027417">
    <property type="entry name" value="P-loop_NTPase"/>
</dbReference>
<gene>
    <name evidence="9" type="ORF">QUV98_05315</name>
</gene>
<dbReference type="InterPro" id="IPR050086">
    <property type="entry name" value="MetN_ABC_transporter-like"/>
</dbReference>
<dbReference type="SUPFAM" id="SSF52540">
    <property type="entry name" value="P-loop containing nucleoside triphosphate hydrolases"/>
    <property type="match status" value="1"/>
</dbReference>
<evidence type="ECO:0000256" key="3">
    <source>
        <dbReference type="ARBA" id="ARBA00022741"/>
    </source>
</evidence>
<dbReference type="Pfam" id="PF09383">
    <property type="entry name" value="NIL"/>
    <property type="match status" value="1"/>
</dbReference>
<evidence type="ECO:0000256" key="7">
    <source>
        <dbReference type="ARBA" id="ARBA00023136"/>
    </source>
</evidence>
<name>A0ABT7UJT0_9FIRM</name>
<dbReference type="InterPro" id="IPR003439">
    <property type="entry name" value="ABC_transporter-like_ATP-bd"/>
</dbReference>
<accession>A0ABT7UJT0</accession>
<keyword evidence="1" id="KW-0813">Transport</keyword>
<keyword evidence="3" id="KW-0547">Nucleotide-binding</keyword>
<dbReference type="PROSITE" id="PS00211">
    <property type="entry name" value="ABC_TRANSPORTER_1"/>
    <property type="match status" value="1"/>
</dbReference>
<dbReference type="InterPro" id="IPR017871">
    <property type="entry name" value="ABC_transporter-like_CS"/>
</dbReference>
<dbReference type="PANTHER" id="PTHR43166:SF36">
    <property type="entry name" value="METHIONINE IMPORT ATP-BINDING PROTEIN METN 2"/>
    <property type="match status" value="1"/>
</dbReference>
<evidence type="ECO:0000313" key="10">
    <source>
        <dbReference type="Proteomes" id="UP001529275"/>
    </source>
</evidence>
<dbReference type="EMBL" id="JAUDCK010000014">
    <property type="protein sequence ID" value="MDM8195732.1"/>
    <property type="molecule type" value="Genomic_DNA"/>
</dbReference>
<evidence type="ECO:0000259" key="8">
    <source>
        <dbReference type="PROSITE" id="PS50893"/>
    </source>
</evidence>
<evidence type="ECO:0000256" key="5">
    <source>
        <dbReference type="ARBA" id="ARBA00022967"/>
    </source>
</evidence>
<dbReference type="Proteomes" id="UP001529275">
    <property type="component" value="Unassembled WGS sequence"/>
</dbReference>
<sequence>MIELKHIQKVFHTPKGDIHACQDVNLTIQNGEIFGVIGYSGAGKSTLVRIINQLEKQTSGEVFIDGEDISLYNAKDLRKKRTEMGMIFQHFNLLWSRTVQKNIELPLEIAGVEKSKRVQKAKELIELVGLQGRENAYPSELSGGQKQRVGIARALANDPSILLCDEATSALDPDTTEQILDLLKDINQKLGITIVMITHQMEVVQKICHRIAVMSEGKVVETGRVKDIFEHPHHHITKRFVRDISSKIDDDKQNENLKQIYPDGILLRLTFDEDISRQPIVSRVIKETKLDLSIVSGNLTNTIDSSFGVLIVNVIGGTQQDYEDVIQKFKDYQVIVEVI</sequence>
<protein>
    <submittedName>
        <fullName evidence="9">ATP-binding cassette domain-containing protein</fullName>
    </submittedName>
</protein>
<dbReference type="SMART" id="SM00930">
    <property type="entry name" value="NIL"/>
    <property type="match status" value="1"/>
</dbReference>
<dbReference type="SUPFAM" id="SSF55021">
    <property type="entry name" value="ACT-like"/>
    <property type="match status" value="1"/>
</dbReference>
<organism evidence="9 10">
    <name type="scientific">Massilimicrobiota timonensis</name>
    <dbReference type="NCBI Taxonomy" id="1776392"/>
    <lineage>
        <taxon>Bacteria</taxon>
        <taxon>Bacillati</taxon>
        <taxon>Bacillota</taxon>
        <taxon>Erysipelotrichia</taxon>
        <taxon>Erysipelotrichales</taxon>
        <taxon>Erysipelotrichaceae</taxon>
        <taxon>Massilimicrobiota</taxon>
    </lineage>
</organism>
<keyword evidence="10" id="KW-1185">Reference proteome</keyword>
<keyword evidence="6" id="KW-0029">Amino-acid transport</keyword>
<reference evidence="10" key="1">
    <citation type="submission" date="2023-06" db="EMBL/GenBank/DDBJ databases">
        <title>Identification and characterization of horizontal gene transfer across gut microbiota members of farm animals based on homology search.</title>
        <authorList>
            <person name="Zeman M."/>
            <person name="Kubasova T."/>
            <person name="Jahodarova E."/>
            <person name="Nykrynova M."/>
            <person name="Rychlik I."/>
        </authorList>
    </citation>
    <scope>NUCLEOTIDE SEQUENCE [LARGE SCALE GENOMIC DNA]</scope>
    <source>
        <strain evidence="10">ET341</strain>
    </source>
</reference>
<dbReference type="RefSeq" id="WP_087297994.1">
    <property type="nucleotide sequence ID" value="NZ_JAUDCK010000014.1"/>
</dbReference>
<dbReference type="InterPro" id="IPR041701">
    <property type="entry name" value="MetN_ABC"/>
</dbReference>
<dbReference type="InterPro" id="IPR045865">
    <property type="entry name" value="ACT-like_dom_sf"/>
</dbReference>